<dbReference type="Proteomes" id="UP000245206">
    <property type="component" value="Unassembled WGS sequence"/>
</dbReference>
<dbReference type="InterPro" id="IPR011448">
    <property type="entry name" value="DUF1554"/>
</dbReference>
<proteinExistence type="predicted"/>
<dbReference type="AlphaFoldDB" id="A0A2P2DHL5"/>
<dbReference type="Pfam" id="PF07588">
    <property type="entry name" value="DUF1554"/>
    <property type="match status" value="1"/>
</dbReference>
<gene>
    <name evidence="2" type="ORF">LPTSP2_34280</name>
</gene>
<evidence type="ECO:0000313" key="3">
    <source>
        <dbReference type="Proteomes" id="UP000245206"/>
    </source>
</evidence>
<keyword evidence="3" id="KW-1185">Reference proteome</keyword>
<accession>A0A2P2DHL5</accession>
<evidence type="ECO:0000313" key="2">
    <source>
        <dbReference type="EMBL" id="GBF44125.1"/>
    </source>
</evidence>
<comment type="caution">
    <text evidence="2">The sequence shown here is derived from an EMBL/GenBank/DDBJ whole genome shotgun (WGS) entry which is preliminary data.</text>
</comment>
<organism evidence="2 3">
    <name type="scientific">Leptospira ellinghausenii</name>
    <dbReference type="NCBI Taxonomy" id="1917822"/>
    <lineage>
        <taxon>Bacteria</taxon>
        <taxon>Pseudomonadati</taxon>
        <taxon>Spirochaetota</taxon>
        <taxon>Spirochaetia</taxon>
        <taxon>Leptospirales</taxon>
        <taxon>Leptospiraceae</taxon>
        <taxon>Leptospira</taxon>
    </lineage>
</organism>
<evidence type="ECO:0000259" key="1">
    <source>
        <dbReference type="Pfam" id="PF07588"/>
    </source>
</evidence>
<dbReference type="RefSeq" id="WP_245918543.1">
    <property type="nucleotide sequence ID" value="NZ_BFAZ01000010.1"/>
</dbReference>
<protein>
    <recommendedName>
        <fullName evidence="1">DUF1554 domain-containing protein</fullName>
    </recommendedName>
</protein>
<feature type="domain" description="DUF1554" evidence="1">
    <location>
        <begin position="97"/>
        <end position="138"/>
    </location>
</feature>
<name>A0A2P2DHL5_9LEPT</name>
<dbReference type="EMBL" id="BFAZ01000010">
    <property type="protein sequence ID" value="GBF44125.1"/>
    <property type="molecule type" value="Genomic_DNA"/>
</dbReference>
<reference evidence="3" key="1">
    <citation type="journal article" date="2019" name="Microbiol. Immunol.">
        <title>Molecular and phenotypic characterization of Leptospira johnsonii sp. nov., Leptospira ellinghausenii sp. nov. and Leptospira ryugenii sp. nov. isolated from soil and water in Japan.</title>
        <authorList>
            <person name="Masuzawa T."/>
            <person name="Saito M."/>
            <person name="Nakao R."/>
            <person name="Nikaido Y."/>
            <person name="Matsumoto M."/>
            <person name="Ogawa M."/>
            <person name="Yokoyama M."/>
            <person name="Hidaka Y."/>
            <person name="Tomita J."/>
            <person name="Sakakibara K."/>
            <person name="Suzuki K."/>
            <person name="Yasuda S."/>
            <person name="Sato H."/>
            <person name="Yamaguchi M."/>
            <person name="Yoshida S.I."/>
            <person name="Koizumi N."/>
            <person name="Kawamura Y."/>
        </authorList>
    </citation>
    <scope>NUCLEOTIDE SEQUENCE [LARGE SCALE GENOMIC DNA]</scope>
    <source>
        <strain evidence="3">E18</strain>
    </source>
</reference>
<sequence>MFRIFFGVSLKNLALSPFASIFLPSENEKIPQKIYVWVEFSFGFSKHPVLGVACGKNKESNDTVIGTMFVALNANSSCANKDHCKMFVIKANAILNAGISGLDSQCNSDENKPSGSGTYKAMVADGTNRIACTSANCA</sequence>